<evidence type="ECO:0000313" key="2">
    <source>
        <dbReference type="EMBL" id="KAJ7205955.1"/>
    </source>
</evidence>
<name>A0AAD6VCE0_9AGAR</name>
<evidence type="ECO:0000313" key="3">
    <source>
        <dbReference type="Proteomes" id="UP001219525"/>
    </source>
</evidence>
<gene>
    <name evidence="2" type="ORF">GGX14DRAFT_457750</name>
</gene>
<keyword evidence="3" id="KW-1185">Reference proteome</keyword>
<feature type="chain" id="PRO_5041907374" description="Extracellular membrane protein CFEM domain-containing protein" evidence="1">
    <location>
        <begin position="38"/>
        <end position="176"/>
    </location>
</feature>
<dbReference type="EMBL" id="JARJCW010000041">
    <property type="protein sequence ID" value="KAJ7205955.1"/>
    <property type="molecule type" value="Genomic_DNA"/>
</dbReference>
<accession>A0AAD6VCE0</accession>
<keyword evidence="1" id="KW-0732">Signal</keyword>
<evidence type="ECO:0000256" key="1">
    <source>
        <dbReference type="SAM" id="SignalP"/>
    </source>
</evidence>
<dbReference type="AlphaFoldDB" id="A0AAD6VCE0"/>
<protein>
    <recommendedName>
        <fullName evidence="4">Extracellular membrane protein CFEM domain-containing protein</fullName>
    </recommendedName>
</protein>
<evidence type="ECO:0008006" key="4">
    <source>
        <dbReference type="Google" id="ProtNLM"/>
    </source>
</evidence>
<dbReference type="Proteomes" id="UP001219525">
    <property type="component" value="Unassembled WGS sequence"/>
</dbReference>
<reference evidence="2" key="1">
    <citation type="submission" date="2023-03" db="EMBL/GenBank/DDBJ databases">
        <title>Massive genome expansion in bonnet fungi (Mycena s.s.) driven by repeated elements and novel gene families across ecological guilds.</title>
        <authorList>
            <consortium name="Lawrence Berkeley National Laboratory"/>
            <person name="Harder C.B."/>
            <person name="Miyauchi S."/>
            <person name="Viragh M."/>
            <person name="Kuo A."/>
            <person name="Thoen E."/>
            <person name="Andreopoulos B."/>
            <person name="Lu D."/>
            <person name="Skrede I."/>
            <person name="Drula E."/>
            <person name="Henrissat B."/>
            <person name="Morin E."/>
            <person name="Kohler A."/>
            <person name="Barry K."/>
            <person name="LaButti K."/>
            <person name="Morin E."/>
            <person name="Salamov A."/>
            <person name="Lipzen A."/>
            <person name="Mereny Z."/>
            <person name="Hegedus B."/>
            <person name="Baldrian P."/>
            <person name="Stursova M."/>
            <person name="Weitz H."/>
            <person name="Taylor A."/>
            <person name="Grigoriev I.V."/>
            <person name="Nagy L.G."/>
            <person name="Martin F."/>
            <person name="Kauserud H."/>
        </authorList>
    </citation>
    <scope>NUCLEOTIDE SEQUENCE</scope>
    <source>
        <strain evidence="2">9144</strain>
    </source>
</reference>
<feature type="signal peptide" evidence="1">
    <location>
        <begin position="1"/>
        <end position="37"/>
    </location>
</feature>
<organism evidence="2 3">
    <name type="scientific">Mycena pura</name>
    <dbReference type="NCBI Taxonomy" id="153505"/>
    <lineage>
        <taxon>Eukaryota</taxon>
        <taxon>Fungi</taxon>
        <taxon>Dikarya</taxon>
        <taxon>Basidiomycota</taxon>
        <taxon>Agaricomycotina</taxon>
        <taxon>Agaricomycetes</taxon>
        <taxon>Agaricomycetidae</taxon>
        <taxon>Agaricales</taxon>
        <taxon>Marasmiineae</taxon>
        <taxon>Mycenaceae</taxon>
        <taxon>Mycena</taxon>
    </lineage>
</organism>
<proteinExistence type="predicted"/>
<sequence>MTAAPPRCSILGRRGRCGPFLAFFLFYLASLVAPVAAQLRIGNLTHVLPQCQTVCDAYDVMTTECNGVGVFEITFIYCECTPQNLQIVERCFDCQSVNASQQALMQNLLDDIVNTCNDKNGAPDSTLSVSPQFIVPSSSASSASGSLHKSISDLSLRCAGGVVGVAIATAGAVFFW</sequence>
<comment type="caution">
    <text evidence="2">The sequence shown here is derived from an EMBL/GenBank/DDBJ whole genome shotgun (WGS) entry which is preliminary data.</text>
</comment>